<dbReference type="EMBL" id="MT141174">
    <property type="protein sequence ID" value="QJA55703.1"/>
    <property type="molecule type" value="Genomic_DNA"/>
</dbReference>
<gene>
    <name evidence="2" type="ORF">MM415A00456_0008</name>
    <name evidence="1" type="ORF">MM415B02001_0009</name>
</gene>
<reference evidence="1" key="1">
    <citation type="submission" date="2020-03" db="EMBL/GenBank/DDBJ databases">
        <title>The deep terrestrial virosphere.</title>
        <authorList>
            <person name="Holmfeldt K."/>
            <person name="Nilsson E."/>
            <person name="Simone D."/>
            <person name="Lopez-Fernandez M."/>
            <person name="Wu X."/>
            <person name="de Brujin I."/>
            <person name="Lundin D."/>
            <person name="Andersson A."/>
            <person name="Bertilsson S."/>
            <person name="Dopson M."/>
        </authorList>
    </citation>
    <scope>NUCLEOTIDE SEQUENCE</scope>
    <source>
        <strain evidence="2">MM415A00456</strain>
        <strain evidence="1">MM415B02001</strain>
    </source>
</reference>
<name>A0A6M3IE83_9ZZZZ</name>
<evidence type="ECO:0000313" key="2">
    <source>
        <dbReference type="EMBL" id="QJA81977.1"/>
    </source>
</evidence>
<dbReference type="EMBL" id="MT142476">
    <property type="protein sequence ID" value="QJA81977.1"/>
    <property type="molecule type" value="Genomic_DNA"/>
</dbReference>
<dbReference type="AlphaFoldDB" id="A0A6M3IE83"/>
<protein>
    <submittedName>
        <fullName evidence="1">Uncharacterized protein</fullName>
    </submittedName>
</protein>
<organism evidence="1">
    <name type="scientific">viral metagenome</name>
    <dbReference type="NCBI Taxonomy" id="1070528"/>
    <lineage>
        <taxon>unclassified sequences</taxon>
        <taxon>metagenomes</taxon>
        <taxon>organismal metagenomes</taxon>
    </lineage>
</organism>
<accession>A0A6M3IE83</accession>
<proteinExistence type="predicted"/>
<sequence>MKIYKARRGYQCDFVGCSVAGHFIHKGELYIRATQLIRLVSGNFRRDKFSYHPECWEQFMYRLMEEVKKAVKERREKMVEPVKGEVGRPRKYTDPLKAQTIKANIHYHKRVGNKDRVKELGKELKELLVNEIRSIE</sequence>
<evidence type="ECO:0000313" key="1">
    <source>
        <dbReference type="EMBL" id="QJA55703.1"/>
    </source>
</evidence>